<reference evidence="3" key="1">
    <citation type="journal article" date="2011" name="Nat. Genet.">
        <title>The Arabidopsis lyrata genome sequence and the basis of rapid genome size change.</title>
        <authorList>
            <person name="Hu T.T."/>
            <person name="Pattyn P."/>
            <person name="Bakker E.G."/>
            <person name="Cao J."/>
            <person name="Cheng J.-F."/>
            <person name="Clark R.M."/>
            <person name="Fahlgren N."/>
            <person name="Fawcett J.A."/>
            <person name="Grimwood J."/>
            <person name="Gundlach H."/>
            <person name="Haberer G."/>
            <person name="Hollister J.D."/>
            <person name="Ossowski S."/>
            <person name="Ottilar R.P."/>
            <person name="Salamov A.A."/>
            <person name="Schneeberger K."/>
            <person name="Spannagl M."/>
            <person name="Wang X."/>
            <person name="Yang L."/>
            <person name="Nasrallah M.E."/>
            <person name="Bergelson J."/>
            <person name="Carrington J.C."/>
            <person name="Gaut B.S."/>
            <person name="Schmutz J."/>
            <person name="Mayer K.F.X."/>
            <person name="Van de Peer Y."/>
            <person name="Grigoriev I.V."/>
            <person name="Nordborg M."/>
            <person name="Weigel D."/>
            <person name="Guo Y.-L."/>
        </authorList>
    </citation>
    <scope>NUCLEOTIDE SEQUENCE [LARGE SCALE GENOMIC DNA]</scope>
    <source>
        <strain evidence="3">cv. MN47</strain>
    </source>
</reference>
<gene>
    <name evidence="2" type="ORF">ARALYDRAFT_893879</name>
</gene>
<evidence type="ECO:0000259" key="1">
    <source>
        <dbReference type="Pfam" id="PF04781"/>
    </source>
</evidence>
<dbReference type="HOGENOM" id="CLU_1857993_0_0_1"/>
<dbReference type="InterPro" id="IPR006866">
    <property type="entry name" value="DUF627_N"/>
</dbReference>
<dbReference type="Proteomes" id="UP000008694">
    <property type="component" value="Unassembled WGS sequence"/>
</dbReference>
<proteinExistence type="predicted"/>
<dbReference type="EMBL" id="GL348714">
    <property type="protein sequence ID" value="EFH64572.1"/>
    <property type="molecule type" value="Genomic_DNA"/>
</dbReference>
<sequence>MVHYLQGSFFYEQVTKTENSDMKFPFLLASVECFSQDLGVHAYSAIALLELGKLIGSVSFYRKALNNAKEGLSFIASFGGLRLSEENTKSNLENVVLVAESMIPKLQGRVRSDSDTAAAESMIQAADTMKFFSVFFLW</sequence>
<organism evidence="3">
    <name type="scientific">Arabidopsis lyrata subsp. lyrata</name>
    <name type="common">Lyre-leaved rock-cress</name>
    <dbReference type="NCBI Taxonomy" id="81972"/>
    <lineage>
        <taxon>Eukaryota</taxon>
        <taxon>Viridiplantae</taxon>
        <taxon>Streptophyta</taxon>
        <taxon>Embryophyta</taxon>
        <taxon>Tracheophyta</taxon>
        <taxon>Spermatophyta</taxon>
        <taxon>Magnoliopsida</taxon>
        <taxon>eudicotyledons</taxon>
        <taxon>Gunneridae</taxon>
        <taxon>Pentapetalae</taxon>
        <taxon>rosids</taxon>
        <taxon>malvids</taxon>
        <taxon>Brassicales</taxon>
        <taxon>Brassicaceae</taxon>
        <taxon>Camelineae</taxon>
        <taxon>Arabidopsis</taxon>
    </lineage>
</organism>
<accession>D7KQU8</accession>
<keyword evidence="3" id="KW-1185">Reference proteome</keyword>
<evidence type="ECO:0000313" key="3">
    <source>
        <dbReference type="Proteomes" id="UP000008694"/>
    </source>
</evidence>
<dbReference type="Gramene" id="scaffold_200953.1">
    <property type="protein sequence ID" value="scaffold_200953.1"/>
    <property type="gene ID" value="scaffold_200953.1"/>
</dbReference>
<dbReference type="Pfam" id="PF04781">
    <property type="entry name" value="DUF627"/>
    <property type="match status" value="1"/>
</dbReference>
<evidence type="ECO:0000313" key="2">
    <source>
        <dbReference type="EMBL" id="EFH64572.1"/>
    </source>
</evidence>
<dbReference type="AlphaFoldDB" id="D7KQU8"/>
<name>D7KQU8_ARALL</name>
<dbReference type="eggNOG" id="KOG1887">
    <property type="taxonomic scope" value="Eukaryota"/>
</dbReference>
<protein>
    <recommendedName>
        <fullName evidence="1">DUF627 domain-containing protein</fullName>
    </recommendedName>
</protein>
<feature type="domain" description="DUF627" evidence="1">
    <location>
        <begin position="1"/>
        <end position="74"/>
    </location>
</feature>